<keyword evidence="1" id="KW-0812">Transmembrane</keyword>
<reference evidence="3 4" key="1">
    <citation type="submission" date="2019-08" db="EMBL/GenBank/DDBJ databases">
        <title>Draft genome sequence of Ulvibacter marinus type strain NBRC 109484.</title>
        <authorList>
            <person name="Kawano K."/>
            <person name="Ushijima N."/>
            <person name="Kihara M."/>
            <person name="Itoh H."/>
        </authorList>
    </citation>
    <scope>NUCLEOTIDE SEQUENCE [LARGE SCALE GENOMIC DNA]</scope>
    <source>
        <strain evidence="3 4">NBRC 109484</strain>
    </source>
</reference>
<keyword evidence="1" id="KW-1133">Transmembrane helix</keyword>
<protein>
    <recommendedName>
        <fullName evidence="5">Membrane-anchored protein</fullName>
    </recommendedName>
</protein>
<dbReference type="Pfam" id="PF09935">
    <property type="entry name" value="DUF2167"/>
    <property type="match status" value="1"/>
</dbReference>
<proteinExistence type="predicted"/>
<keyword evidence="4" id="KW-1185">Reference proteome</keyword>
<evidence type="ECO:0000256" key="1">
    <source>
        <dbReference type="SAM" id="Phobius"/>
    </source>
</evidence>
<evidence type="ECO:0000313" key="3">
    <source>
        <dbReference type="EMBL" id="GER59275.1"/>
    </source>
</evidence>
<evidence type="ECO:0000313" key="4">
    <source>
        <dbReference type="Proteomes" id="UP000326509"/>
    </source>
</evidence>
<name>A0A5J4INW4_9FLAO</name>
<dbReference type="OrthoDB" id="196355at2"/>
<comment type="caution">
    <text evidence="3">The sequence shown here is derived from an EMBL/GenBank/DDBJ whole genome shotgun (WGS) entry which is preliminary data.</text>
</comment>
<feature type="chain" id="PRO_5023852727" description="Membrane-anchored protein" evidence="2">
    <location>
        <begin position="23"/>
        <end position="329"/>
    </location>
</feature>
<evidence type="ECO:0000256" key="2">
    <source>
        <dbReference type="SAM" id="SignalP"/>
    </source>
</evidence>
<dbReference type="InterPro" id="IPR018682">
    <property type="entry name" value="DUF2167_membr"/>
</dbReference>
<evidence type="ECO:0008006" key="5">
    <source>
        <dbReference type="Google" id="ProtNLM"/>
    </source>
</evidence>
<feature type="signal peptide" evidence="2">
    <location>
        <begin position="1"/>
        <end position="22"/>
    </location>
</feature>
<keyword evidence="1" id="KW-0472">Membrane</keyword>
<feature type="transmembrane region" description="Helical" evidence="1">
    <location>
        <begin position="278"/>
        <end position="300"/>
    </location>
</feature>
<keyword evidence="2" id="KW-0732">Signal</keyword>
<organism evidence="3 4">
    <name type="scientific">Patiriisocius marinus</name>
    <dbReference type="NCBI Taxonomy" id="1397112"/>
    <lineage>
        <taxon>Bacteria</taxon>
        <taxon>Pseudomonadati</taxon>
        <taxon>Bacteroidota</taxon>
        <taxon>Flavobacteriia</taxon>
        <taxon>Flavobacteriales</taxon>
        <taxon>Flavobacteriaceae</taxon>
        <taxon>Patiriisocius</taxon>
    </lineage>
</organism>
<dbReference type="RefSeq" id="WP_151673394.1">
    <property type="nucleotide sequence ID" value="NZ_BKCG01000002.1"/>
</dbReference>
<dbReference type="AlphaFoldDB" id="A0A5J4INW4"/>
<dbReference type="EMBL" id="BKCG01000002">
    <property type="protein sequence ID" value="GER59275.1"/>
    <property type="molecule type" value="Genomic_DNA"/>
</dbReference>
<dbReference type="Proteomes" id="UP000326509">
    <property type="component" value="Unassembled WGS sequence"/>
</dbReference>
<sequence>MKIIKTVVLLSLMFFSSNLLIAQDDVLDELAGDDIEISEEDLEEYVAFMKYADSIDKTFDYKYGEVILEGGMATLNVPENYKFLDKPQANRVLTELWGNPEDDTTLGMLIKEGDTPISVDYGIEISYSPDGYIEDDDAKDMDYDDLLEEMQQDTRDVNPERERLGYGTMELVGWASKPFYDEANKKLHWAKEIHFDGEETNTLNYNIRVLGRKGYINLNVIGDMEYLEDVQENLAPILSSVKFTNGNTYADFDPDMDDIAAYGIGGLIAGKVLAKAGFFALILKFWKFIAIGAVAAFAGVKKFFFKKEEEVAVVRSNRDELPQETEPKP</sequence>
<gene>
    <name evidence="3" type="ORF">ULMA_13830</name>
</gene>
<accession>A0A5J4INW4</accession>